<dbReference type="PANTHER" id="PTHR43272:SF6">
    <property type="entry name" value="LONG CHAIN ACYL-COA SYNTHETASE 1"/>
    <property type="match status" value="1"/>
</dbReference>
<accession>A0ABR2LQL3</accession>
<evidence type="ECO:0000256" key="1">
    <source>
        <dbReference type="SAM" id="MobiDB-lite"/>
    </source>
</evidence>
<dbReference type="Proteomes" id="UP001412067">
    <property type="component" value="Unassembled WGS sequence"/>
</dbReference>
<organism evidence="3 4">
    <name type="scientific">Platanthera guangdongensis</name>
    <dbReference type="NCBI Taxonomy" id="2320717"/>
    <lineage>
        <taxon>Eukaryota</taxon>
        <taxon>Viridiplantae</taxon>
        <taxon>Streptophyta</taxon>
        <taxon>Embryophyta</taxon>
        <taxon>Tracheophyta</taxon>
        <taxon>Spermatophyta</taxon>
        <taxon>Magnoliopsida</taxon>
        <taxon>Liliopsida</taxon>
        <taxon>Asparagales</taxon>
        <taxon>Orchidaceae</taxon>
        <taxon>Orchidoideae</taxon>
        <taxon>Orchideae</taxon>
        <taxon>Orchidinae</taxon>
        <taxon>Platanthera</taxon>
    </lineage>
</organism>
<protein>
    <submittedName>
        <fullName evidence="3">Long chain acyl-CoA synthetase 1</fullName>
    </submittedName>
</protein>
<dbReference type="Pfam" id="PF00501">
    <property type="entry name" value="AMP-binding"/>
    <property type="match status" value="1"/>
</dbReference>
<evidence type="ECO:0000313" key="3">
    <source>
        <dbReference type="EMBL" id="KAK8947728.1"/>
    </source>
</evidence>
<feature type="region of interest" description="Disordered" evidence="1">
    <location>
        <begin position="1"/>
        <end position="21"/>
    </location>
</feature>
<dbReference type="InterPro" id="IPR042099">
    <property type="entry name" value="ANL_N_sf"/>
</dbReference>
<comment type="caution">
    <text evidence="3">The sequence shown here is derived from an EMBL/GenBank/DDBJ whole genome shotgun (WGS) entry which is preliminary data.</text>
</comment>
<dbReference type="EMBL" id="JBBWWR010000016">
    <property type="protein sequence ID" value="KAK8947728.1"/>
    <property type="molecule type" value="Genomic_DNA"/>
</dbReference>
<dbReference type="InterPro" id="IPR000873">
    <property type="entry name" value="AMP-dep_synth/lig_dom"/>
</dbReference>
<name>A0ABR2LQL3_9ASPA</name>
<keyword evidence="4" id="KW-1185">Reference proteome</keyword>
<feature type="domain" description="AMP-dependent synthetase/ligase" evidence="2">
    <location>
        <begin position="18"/>
        <end position="82"/>
    </location>
</feature>
<dbReference type="SUPFAM" id="SSF56801">
    <property type="entry name" value="Acetyl-CoA synthetase-like"/>
    <property type="match status" value="1"/>
</dbReference>
<evidence type="ECO:0000313" key="4">
    <source>
        <dbReference type="Proteomes" id="UP001412067"/>
    </source>
</evidence>
<reference evidence="3 4" key="1">
    <citation type="journal article" date="2022" name="Nat. Plants">
        <title>Genomes of leafy and leafless Platanthera orchids illuminate the evolution of mycoheterotrophy.</title>
        <authorList>
            <person name="Li M.H."/>
            <person name="Liu K.W."/>
            <person name="Li Z."/>
            <person name="Lu H.C."/>
            <person name="Ye Q.L."/>
            <person name="Zhang D."/>
            <person name="Wang J.Y."/>
            <person name="Li Y.F."/>
            <person name="Zhong Z.M."/>
            <person name="Liu X."/>
            <person name="Yu X."/>
            <person name="Liu D.K."/>
            <person name="Tu X.D."/>
            <person name="Liu B."/>
            <person name="Hao Y."/>
            <person name="Liao X.Y."/>
            <person name="Jiang Y.T."/>
            <person name="Sun W.H."/>
            <person name="Chen J."/>
            <person name="Chen Y.Q."/>
            <person name="Ai Y."/>
            <person name="Zhai J.W."/>
            <person name="Wu S.S."/>
            <person name="Zhou Z."/>
            <person name="Hsiao Y.Y."/>
            <person name="Wu W.L."/>
            <person name="Chen Y.Y."/>
            <person name="Lin Y.F."/>
            <person name="Hsu J.L."/>
            <person name="Li C.Y."/>
            <person name="Wang Z.W."/>
            <person name="Zhao X."/>
            <person name="Zhong W.Y."/>
            <person name="Ma X.K."/>
            <person name="Ma L."/>
            <person name="Huang J."/>
            <person name="Chen G.Z."/>
            <person name="Huang M.Z."/>
            <person name="Huang L."/>
            <person name="Peng D.H."/>
            <person name="Luo Y.B."/>
            <person name="Zou S.Q."/>
            <person name="Chen S.P."/>
            <person name="Lan S."/>
            <person name="Tsai W.C."/>
            <person name="Van de Peer Y."/>
            <person name="Liu Z.J."/>
        </authorList>
    </citation>
    <scope>NUCLEOTIDE SEQUENCE [LARGE SCALE GENOMIC DNA]</scope>
    <source>
        <strain evidence="3">Lor288</strain>
    </source>
</reference>
<sequence length="262" mass="29601">MKRVLSQSEGKIEPSSKGLTETCGQTTIGFPDDLSLIGAVGVPATYTDLRLEEVPEMGYNPLAEPSRGEICVRGKTLFSGYYKNPELTKEVMIDGWFHTGDIGEITPNGVLIIIDRKKNIFKLSQGEYVAAEYLEKVYSSTSIIEDIWVYGDSYRSMLVAVVTPHKDNTQKWAMLNGIKGSISEICALKELHDYILQELKLAAERNKLRGFEHIRGIVLDPAPFDIEKDLVTATMKKKRLQMLKYYQVEIEQVYKNLAEIKK</sequence>
<proteinExistence type="predicted"/>
<gene>
    <name evidence="3" type="primary">LACS1</name>
    <name evidence="3" type="ORF">KSP40_PGU011941</name>
</gene>
<dbReference type="Gene3D" id="3.40.50.12780">
    <property type="entry name" value="N-terminal domain of ligase-like"/>
    <property type="match status" value="1"/>
</dbReference>
<evidence type="ECO:0000259" key="2">
    <source>
        <dbReference type="Pfam" id="PF00501"/>
    </source>
</evidence>
<dbReference type="PANTHER" id="PTHR43272">
    <property type="entry name" value="LONG-CHAIN-FATTY-ACID--COA LIGASE"/>
    <property type="match status" value="1"/>
</dbReference>